<sequence length="720" mass="82342">MKGKRTHRILQNVGGPCPLIGICNLLLLRNDIRINSNLSIIKFSDLTNGLKEHLHRLFARSLENASSEQETANGIQNIEDCVALFPQLEKVKKKMIGEKKIDLNIKFKDASEFEFTPQIAMFDNYSIRIYHGWVVDPQASFYINIYCTFVFLICVCKSIVMRHDYARTRLRDNASVGNEKLFKLIGHKSYNELVEYVSSEDYDKKLSDEEIQKLEAEKDVIRQYLNETPQQITAYGLIRLHELLQNGELAVFFHNNHFSTLYKRGDYLYTLVTDEGIVDADPRITWQTLTQMHGDEVFVGNDFRLLPMLKPQQPQPQVSQQPQPQVSQQPQQGQGQAQQPSQSQLTGHPSSTPSTQPSSDVALSANDVASTEPDAVPTSVAQVSNPPPSAVEEQSQPQPQLQPQPQPQPQSQSRPNAQEQHVDQVRSEHENANANKDKDKDKNDDEDVDERSMEDLEEKKTELTNEERTRGNTTDESEHPPQDVVDNAQPSRPAASRYIYNIHLTRIEMSLQIIDFFFCYVWTYRNTSANQDQENEMDQLVVEALENEENTSEEPPRNLNADIASYVCVLHIWLVLVCTLYTLSVSSETQYCASHNHIQYICIVHIHIHNHIPKKKNSAPDSERLRNELGMTDEQFNSLKLQQAEAMSKFDHPSSSQQQPSSSYDNLKYHAQNDGQTVDELVVTEDMRKQQQMELDRIQQSQKLKARQKLAKQDGPCLIQ</sequence>
<name>X6NZC0_RETFI</name>
<dbReference type="EMBL" id="ASPP01005011">
    <property type="protein sequence ID" value="ETO31311.1"/>
    <property type="molecule type" value="Genomic_DNA"/>
</dbReference>
<feature type="domain" description="MINDY deubiquitinase" evidence="3">
    <location>
        <begin position="179"/>
        <end position="303"/>
    </location>
</feature>
<feature type="compositionally biased region" description="Basic and acidic residues" evidence="1">
    <location>
        <begin position="450"/>
        <end position="470"/>
    </location>
</feature>
<comment type="caution">
    <text evidence="4">The sequence shown here is derived from an EMBL/GenBank/DDBJ whole genome shotgun (WGS) entry which is preliminary data.</text>
</comment>
<organism evidence="4 5">
    <name type="scientific">Reticulomyxa filosa</name>
    <dbReference type="NCBI Taxonomy" id="46433"/>
    <lineage>
        <taxon>Eukaryota</taxon>
        <taxon>Sar</taxon>
        <taxon>Rhizaria</taxon>
        <taxon>Retaria</taxon>
        <taxon>Foraminifera</taxon>
        <taxon>Monothalamids</taxon>
        <taxon>Reticulomyxidae</taxon>
        <taxon>Reticulomyxa</taxon>
    </lineage>
</organism>
<feature type="compositionally biased region" description="Low complexity" evidence="1">
    <location>
        <begin position="653"/>
        <end position="663"/>
    </location>
</feature>
<keyword evidence="2" id="KW-0812">Transmembrane</keyword>
<dbReference type="InterPro" id="IPR007518">
    <property type="entry name" value="MINDY"/>
</dbReference>
<dbReference type="GO" id="GO:0071944">
    <property type="term" value="C:cell periphery"/>
    <property type="evidence" value="ECO:0007669"/>
    <property type="project" value="TreeGrafter"/>
</dbReference>
<dbReference type="Pfam" id="PF04424">
    <property type="entry name" value="MINDY_DUB"/>
    <property type="match status" value="2"/>
</dbReference>
<evidence type="ECO:0000256" key="1">
    <source>
        <dbReference type="SAM" id="MobiDB-lite"/>
    </source>
</evidence>
<dbReference type="GO" id="GO:0071108">
    <property type="term" value="P:protein K48-linked deubiquitination"/>
    <property type="evidence" value="ECO:0007669"/>
    <property type="project" value="TreeGrafter"/>
</dbReference>
<dbReference type="Proteomes" id="UP000023152">
    <property type="component" value="Unassembled WGS sequence"/>
</dbReference>
<dbReference type="AlphaFoldDB" id="X6NZC0"/>
<evidence type="ECO:0000313" key="4">
    <source>
        <dbReference type="EMBL" id="ETO31311.1"/>
    </source>
</evidence>
<keyword evidence="2" id="KW-0472">Membrane</keyword>
<feature type="compositionally biased region" description="Basic and acidic residues" evidence="1">
    <location>
        <begin position="420"/>
        <end position="443"/>
    </location>
</feature>
<feature type="domain" description="MINDY deubiquitinase" evidence="3">
    <location>
        <begin position="2"/>
        <end position="140"/>
    </location>
</feature>
<dbReference type="GO" id="GO:0004843">
    <property type="term" value="F:cysteine-type deubiquitinase activity"/>
    <property type="evidence" value="ECO:0007669"/>
    <property type="project" value="InterPro"/>
</dbReference>
<reference evidence="4 5" key="1">
    <citation type="journal article" date="2013" name="Curr. Biol.">
        <title>The Genome of the Foraminiferan Reticulomyxa filosa.</title>
        <authorList>
            <person name="Glockner G."/>
            <person name="Hulsmann N."/>
            <person name="Schleicher M."/>
            <person name="Noegel A.A."/>
            <person name="Eichinger L."/>
            <person name="Gallinger C."/>
            <person name="Pawlowski J."/>
            <person name="Sierra R."/>
            <person name="Euteneuer U."/>
            <person name="Pillet L."/>
            <person name="Moustafa A."/>
            <person name="Platzer M."/>
            <person name="Groth M."/>
            <person name="Szafranski K."/>
            <person name="Schliwa M."/>
        </authorList>
    </citation>
    <scope>NUCLEOTIDE SEQUENCE [LARGE SCALE GENOMIC DNA]</scope>
</reference>
<keyword evidence="2" id="KW-1133">Transmembrane helix</keyword>
<dbReference type="GO" id="GO:1990380">
    <property type="term" value="F:K48-linked deubiquitinase activity"/>
    <property type="evidence" value="ECO:0007669"/>
    <property type="project" value="InterPro"/>
</dbReference>
<feature type="transmembrane region" description="Helical" evidence="2">
    <location>
        <begin position="141"/>
        <end position="160"/>
    </location>
</feature>
<keyword evidence="5" id="KW-1185">Reference proteome</keyword>
<protein>
    <submittedName>
        <fullName evidence="4">DUF544 family protein</fullName>
    </submittedName>
</protein>
<dbReference type="GO" id="GO:0016807">
    <property type="term" value="F:cysteine-type carboxypeptidase activity"/>
    <property type="evidence" value="ECO:0007669"/>
    <property type="project" value="TreeGrafter"/>
</dbReference>
<feature type="region of interest" description="Disordered" evidence="1">
    <location>
        <begin position="312"/>
        <end position="490"/>
    </location>
</feature>
<feature type="compositionally biased region" description="Low complexity" evidence="1">
    <location>
        <begin position="312"/>
        <end position="359"/>
    </location>
</feature>
<dbReference type="OrthoDB" id="10261212at2759"/>
<dbReference type="PANTHER" id="PTHR18063:SF6">
    <property type="entry name" value="UBIQUITIN CARBOXYL-TERMINAL HYDROLASE"/>
    <property type="match status" value="1"/>
</dbReference>
<dbReference type="GO" id="GO:0005829">
    <property type="term" value="C:cytosol"/>
    <property type="evidence" value="ECO:0007669"/>
    <property type="project" value="TreeGrafter"/>
</dbReference>
<dbReference type="InterPro" id="IPR033979">
    <property type="entry name" value="MINDY_domain"/>
</dbReference>
<evidence type="ECO:0000259" key="3">
    <source>
        <dbReference type="Pfam" id="PF04424"/>
    </source>
</evidence>
<accession>X6NZC0</accession>
<evidence type="ECO:0000256" key="2">
    <source>
        <dbReference type="SAM" id="Phobius"/>
    </source>
</evidence>
<evidence type="ECO:0000313" key="5">
    <source>
        <dbReference type="Proteomes" id="UP000023152"/>
    </source>
</evidence>
<feature type="region of interest" description="Disordered" evidence="1">
    <location>
        <begin position="647"/>
        <end position="668"/>
    </location>
</feature>
<proteinExistence type="predicted"/>
<dbReference type="PANTHER" id="PTHR18063">
    <property type="entry name" value="NF-E2 INDUCIBLE PROTEIN"/>
    <property type="match status" value="1"/>
</dbReference>
<gene>
    <name evidence="4" type="ORF">RFI_05808</name>
</gene>